<dbReference type="Gene3D" id="2.60.120.1130">
    <property type="match status" value="1"/>
</dbReference>
<feature type="signal peptide" evidence="1">
    <location>
        <begin position="1"/>
        <end position="21"/>
    </location>
</feature>
<dbReference type="OrthoDB" id="98874at2"/>
<keyword evidence="1" id="KW-0732">Signal</keyword>
<dbReference type="Pfam" id="PF12969">
    <property type="entry name" value="DUF3857"/>
    <property type="match status" value="1"/>
</dbReference>
<dbReference type="Gene3D" id="3.10.620.30">
    <property type="match status" value="1"/>
</dbReference>
<dbReference type="InterPro" id="IPR038765">
    <property type="entry name" value="Papain-like_cys_pep_sf"/>
</dbReference>
<dbReference type="InterPro" id="IPR024618">
    <property type="entry name" value="DUF3857"/>
</dbReference>
<protein>
    <submittedName>
        <fullName evidence="4">Transglutaminase-like superfamily protein</fullName>
    </submittedName>
</protein>
<feature type="domain" description="Transglutaminase-like" evidence="2">
    <location>
        <begin position="312"/>
        <end position="389"/>
    </location>
</feature>
<dbReference type="Proteomes" id="UP000184368">
    <property type="component" value="Unassembled WGS sequence"/>
</dbReference>
<dbReference type="AlphaFoldDB" id="A0A1M4XVL0"/>
<reference evidence="4 5" key="1">
    <citation type="submission" date="2016-11" db="EMBL/GenBank/DDBJ databases">
        <authorList>
            <person name="Jaros S."/>
            <person name="Januszkiewicz K."/>
            <person name="Wedrychowicz H."/>
        </authorList>
    </citation>
    <scope>NUCLEOTIDE SEQUENCE [LARGE SCALE GENOMIC DNA]</scope>
    <source>
        <strain evidence="4 5">DSM 26897</strain>
    </source>
</reference>
<dbReference type="Gene3D" id="2.60.40.3140">
    <property type="match status" value="1"/>
</dbReference>
<accession>A0A1M4XVL0</accession>
<evidence type="ECO:0000259" key="3">
    <source>
        <dbReference type="Pfam" id="PF12969"/>
    </source>
</evidence>
<dbReference type="InterPro" id="IPR002931">
    <property type="entry name" value="Transglutaminase-like"/>
</dbReference>
<proteinExistence type="predicted"/>
<evidence type="ECO:0000259" key="2">
    <source>
        <dbReference type="Pfam" id="PF01841"/>
    </source>
</evidence>
<sequence>MRNLLTTFLLFSCLLSSKAQNSPITKFGKIDPLTFAAKAYSVDSSAGAVILFDHGRTEIEGNQKGWFSMRHTHRRRVHILKKDGYDHAKEMVALYKDNDGETSLQNLKCATYNLEDGKVVETKLEKSQVFEEQVDKNRKRVRFTAPAVKEGSIVEYEYTILSDFYFSLMPWEFQGSIPRLWSEYQFAVPQFMDYLFFAQGYVPFHIKEKKDRVDFFSVTSNGIDSKRQSFSAGVSEYRWVMKEVGVLKDENFTSTLENHIAKIEFQLSGYREPLSHQSILNDWPTVSKNLMERDDFGKLVNANNGWLDDILKPILDGTTSQQEQAQKIFAYVRDHFTCTDRRALFAEQSLRNVVKTGKGNVCELNLLLVTLMRHAGLEANPVILSTRDNGLANVVYPQLSKYNYVVAKARLGEKETLLDATLPHLSFGRMPSYCYNGAARQLDGLGTALELSPDSLLERKLTYVALNNVGGKWVGMLQQAPGYYQSLNIRETISDKGRKAFEKELQTDFESVATINKITIDSLDNKDAVLLYKCEFDLKMNGEDILYVNPLFSDRYFENPFKAASRSYPVEMPYAFEKTYTANITVPEGYVLDEMPKQIRMAMNEDRDATLDYLISYSNNVVSMQMVLKIKRTWFSPDEYDMLREFFKHVVAKQSEQLVFKKAAK</sequence>
<feature type="chain" id="PRO_5013313631" evidence="1">
    <location>
        <begin position="22"/>
        <end position="665"/>
    </location>
</feature>
<dbReference type="Pfam" id="PF01841">
    <property type="entry name" value="Transglut_core"/>
    <property type="match status" value="1"/>
</dbReference>
<keyword evidence="5" id="KW-1185">Reference proteome</keyword>
<organism evidence="4 5">
    <name type="scientific">Cnuella takakiae</name>
    <dbReference type="NCBI Taxonomy" id="1302690"/>
    <lineage>
        <taxon>Bacteria</taxon>
        <taxon>Pseudomonadati</taxon>
        <taxon>Bacteroidota</taxon>
        <taxon>Chitinophagia</taxon>
        <taxon>Chitinophagales</taxon>
        <taxon>Chitinophagaceae</taxon>
        <taxon>Cnuella</taxon>
    </lineage>
</organism>
<feature type="domain" description="DUF3857" evidence="3">
    <location>
        <begin position="68"/>
        <end position="208"/>
    </location>
</feature>
<evidence type="ECO:0000313" key="5">
    <source>
        <dbReference type="Proteomes" id="UP000184368"/>
    </source>
</evidence>
<name>A0A1M4XVL0_9BACT</name>
<gene>
    <name evidence="4" type="ORF">SAMN05444008_10451</name>
</gene>
<evidence type="ECO:0000313" key="4">
    <source>
        <dbReference type="EMBL" id="SHE97323.1"/>
    </source>
</evidence>
<dbReference type="STRING" id="1302690.BUE76_14435"/>
<evidence type="ECO:0000256" key="1">
    <source>
        <dbReference type="SAM" id="SignalP"/>
    </source>
</evidence>
<dbReference type="SUPFAM" id="SSF54001">
    <property type="entry name" value="Cysteine proteinases"/>
    <property type="match status" value="1"/>
</dbReference>
<dbReference type="EMBL" id="FQUO01000004">
    <property type="protein sequence ID" value="SHE97323.1"/>
    <property type="molecule type" value="Genomic_DNA"/>
</dbReference>
<dbReference type="RefSeq" id="WP_083596399.1">
    <property type="nucleotide sequence ID" value="NZ_FQUO01000004.1"/>
</dbReference>